<dbReference type="EMBL" id="AMGV01000003">
    <property type="protein sequence ID" value="KEF58958.1"/>
    <property type="molecule type" value="Genomic_DNA"/>
</dbReference>
<accession>A0A072PI16</accession>
<dbReference type="GeneID" id="25278735"/>
<organism evidence="1 2">
    <name type="scientific">Exophiala aquamarina CBS 119918</name>
    <dbReference type="NCBI Taxonomy" id="1182545"/>
    <lineage>
        <taxon>Eukaryota</taxon>
        <taxon>Fungi</taxon>
        <taxon>Dikarya</taxon>
        <taxon>Ascomycota</taxon>
        <taxon>Pezizomycotina</taxon>
        <taxon>Eurotiomycetes</taxon>
        <taxon>Chaetothyriomycetidae</taxon>
        <taxon>Chaetothyriales</taxon>
        <taxon>Herpotrichiellaceae</taxon>
        <taxon>Exophiala</taxon>
    </lineage>
</organism>
<reference evidence="1 2" key="1">
    <citation type="submission" date="2013-03" db="EMBL/GenBank/DDBJ databases">
        <title>The Genome Sequence of Exophiala aquamarina CBS 119918.</title>
        <authorList>
            <consortium name="The Broad Institute Genomics Platform"/>
            <person name="Cuomo C."/>
            <person name="de Hoog S."/>
            <person name="Gorbushina A."/>
            <person name="Walker B."/>
            <person name="Young S.K."/>
            <person name="Zeng Q."/>
            <person name="Gargeya S."/>
            <person name="Fitzgerald M."/>
            <person name="Haas B."/>
            <person name="Abouelleil A."/>
            <person name="Allen A.W."/>
            <person name="Alvarado L."/>
            <person name="Arachchi H.M."/>
            <person name="Berlin A.M."/>
            <person name="Chapman S.B."/>
            <person name="Gainer-Dewar J."/>
            <person name="Goldberg J."/>
            <person name="Griggs A."/>
            <person name="Gujja S."/>
            <person name="Hansen M."/>
            <person name="Howarth C."/>
            <person name="Imamovic A."/>
            <person name="Ireland A."/>
            <person name="Larimer J."/>
            <person name="McCowan C."/>
            <person name="Murphy C."/>
            <person name="Pearson M."/>
            <person name="Poon T.W."/>
            <person name="Priest M."/>
            <person name="Roberts A."/>
            <person name="Saif S."/>
            <person name="Shea T."/>
            <person name="Sisk P."/>
            <person name="Sykes S."/>
            <person name="Wortman J."/>
            <person name="Nusbaum C."/>
            <person name="Birren B."/>
        </authorList>
    </citation>
    <scope>NUCLEOTIDE SEQUENCE [LARGE SCALE GENOMIC DNA]</scope>
    <source>
        <strain evidence="1 2">CBS 119918</strain>
    </source>
</reference>
<sequence length="63" mass="7226">LSPKDYIVEWICALPSKLTAAILVLDEEHDHVVKHPRDDNMSRLGVGFRAQRCNFLPSGWSHR</sequence>
<name>A0A072PI16_9EURO</name>
<dbReference type="OrthoDB" id="674604at2759"/>
<dbReference type="AlphaFoldDB" id="A0A072PI16"/>
<gene>
    <name evidence="1" type="ORF">A1O9_03801</name>
</gene>
<dbReference type="VEuPathDB" id="FungiDB:A1O9_03801"/>
<comment type="caution">
    <text evidence="1">The sequence shown here is derived from an EMBL/GenBank/DDBJ whole genome shotgun (WGS) entry which is preliminary data.</text>
</comment>
<feature type="non-terminal residue" evidence="1">
    <location>
        <position position="1"/>
    </location>
</feature>
<evidence type="ECO:0000313" key="2">
    <source>
        <dbReference type="Proteomes" id="UP000027920"/>
    </source>
</evidence>
<dbReference type="Proteomes" id="UP000027920">
    <property type="component" value="Unassembled WGS sequence"/>
</dbReference>
<keyword evidence="2" id="KW-1185">Reference proteome</keyword>
<protein>
    <submittedName>
        <fullName evidence="1">Uncharacterized protein</fullName>
    </submittedName>
</protein>
<dbReference type="HOGENOM" id="CLU_2891983_0_0_1"/>
<proteinExistence type="predicted"/>
<evidence type="ECO:0000313" key="1">
    <source>
        <dbReference type="EMBL" id="KEF58958.1"/>
    </source>
</evidence>
<dbReference type="RefSeq" id="XP_013261548.1">
    <property type="nucleotide sequence ID" value="XM_013406094.1"/>
</dbReference>